<dbReference type="EMBL" id="CAAALY010281110">
    <property type="protein sequence ID" value="VEL43407.1"/>
    <property type="molecule type" value="Genomic_DNA"/>
</dbReference>
<keyword evidence="3" id="KW-1185">Reference proteome</keyword>
<organism evidence="2 3">
    <name type="scientific">Protopolystoma xenopodis</name>
    <dbReference type="NCBI Taxonomy" id="117903"/>
    <lineage>
        <taxon>Eukaryota</taxon>
        <taxon>Metazoa</taxon>
        <taxon>Spiralia</taxon>
        <taxon>Lophotrochozoa</taxon>
        <taxon>Platyhelminthes</taxon>
        <taxon>Monogenea</taxon>
        <taxon>Polyopisthocotylea</taxon>
        <taxon>Polystomatidea</taxon>
        <taxon>Polystomatidae</taxon>
        <taxon>Protopolystoma</taxon>
    </lineage>
</organism>
<proteinExistence type="predicted"/>
<accession>A0A448XRW1</accession>
<comment type="caution">
    <text evidence="2">The sequence shown here is derived from an EMBL/GenBank/DDBJ whole genome shotgun (WGS) entry which is preliminary data.</text>
</comment>
<reference evidence="2" key="1">
    <citation type="submission" date="2018-11" db="EMBL/GenBank/DDBJ databases">
        <authorList>
            <consortium name="Pathogen Informatics"/>
        </authorList>
    </citation>
    <scope>NUCLEOTIDE SEQUENCE</scope>
</reference>
<evidence type="ECO:0000313" key="2">
    <source>
        <dbReference type="EMBL" id="VEL43407.1"/>
    </source>
</evidence>
<evidence type="ECO:0000256" key="1">
    <source>
        <dbReference type="SAM" id="MobiDB-lite"/>
    </source>
</evidence>
<protein>
    <submittedName>
        <fullName evidence="2">Uncharacterized protein</fullName>
    </submittedName>
</protein>
<dbReference type="AlphaFoldDB" id="A0A448XRW1"/>
<evidence type="ECO:0000313" key="3">
    <source>
        <dbReference type="Proteomes" id="UP000784294"/>
    </source>
</evidence>
<dbReference type="Proteomes" id="UP000784294">
    <property type="component" value="Unassembled WGS sequence"/>
</dbReference>
<feature type="region of interest" description="Disordered" evidence="1">
    <location>
        <begin position="19"/>
        <end position="59"/>
    </location>
</feature>
<name>A0A448XRW1_9PLAT</name>
<sequence length="178" mass="20383">MGQRRGKTMPPTFQQVNNTQTMSAAKRTRVRARRTDPATGLEVTSSLEGRRKRTDQSAKSQAHFRHGHTVEHFRMTERRARPTDTWTTGHTHTHTHTQTSRRNKAACTCSSRSGIKTLFSYSRCVRSDGSNFPFQPKWTESHHDSNPRCDDAGYKFDLSRLGNTGTSTNRYLYECMDV</sequence>
<gene>
    <name evidence="2" type="ORF">PXEA_LOCUS36847</name>
</gene>